<dbReference type="AlphaFoldDB" id="A0A933LR41"/>
<reference evidence="3" key="1">
    <citation type="submission" date="2020-07" db="EMBL/GenBank/DDBJ databases">
        <title>Huge and variable diversity of episymbiotic CPR bacteria and DPANN archaea in groundwater ecosystems.</title>
        <authorList>
            <person name="He C.Y."/>
            <person name="Keren R."/>
            <person name="Whittaker M."/>
            <person name="Farag I.F."/>
            <person name="Doudna J."/>
            <person name="Cate J.H.D."/>
            <person name="Banfield J.F."/>
        </authorList>
    </citation>
    <scope>NUCLEOTIDE SEQUENCE</scope>
    <source>
        <strain evidence="3">NC_groundwater_1482_Ag_S-0.65um_47_24</strain>
    </source>
</reference>
<feature type="transmembrane region" description="Helical" evidence="1">
    <location>
        <begin position="76"/>
        <end position="97"/>
    </location>
</feature>
<feature type="transmembrane region" description="Helical" evidence="1">
    <location>
        <begin position="7"/>
        <end position="28"/>
    </location>
</feature>
<evidence type="ECO:0000256" key="1">
    <source>
        <dbReference type="SAM" id="Phobius"/>
    </source>
</evidence>
<dbReference type="EMBL" id="JACQWF010000370">
    <property type="protein sequence ID" value="MBI4596369.1"/>
    <property type="molecule type" value="Genomic_DNA"/>
</dbReference>
<feature type="transmembrane region" description="Helical" evidence="1">
    <location>
        <begin position="189"/>
        <end position="209"/>
    </location>
</feature>
<keyword evidence="1" id="KW-0812">Transmembrane</keyword>
<protein>
    <submittedName>
        <fullName evidence="3">CPBP family intramembrane metalloprotease</fullName>
    </submittedName>
</protein>
<sequence>MIIETGVLLLALGIVLVIETIASIVISTGHWPSLAIVTLARLLEIGALTAVLTSRKEGLAALGLNGDKFLPGVKRGLIWSALFGLSALLGFVILNLFGISPMQMIKVSLPRGPGARILFFVAGGFIAPVAEELFFRGIIYSFLRRWGIIFALIGSTALFVLLHSTAGLPVAQAVGGVVFVLAYEVEKNLMVPITIHILGNLSIFLFSLAG</sequence>
<evidence type="ECO:0000313" key="4">
    <source>
        <dbReference type="Proteomes" id="UP000772181"/>
    </source>
</evidence>
<keyword evidence="1" id="KW-1133">Transmembrane helix</keyword>
<dbReference type="GO" id="GO:0080120">
    <property type="term" value="P:CAAX-box protein maturation"/>
    <property type="evidence" value="ECO:0007669"/>
    <property type="project" value="UniProtKB-ARBA"/>
</dbReference>
<evidence type="ECO:0000259" key="2">
    <source>
        <dbReference type="Pfam" id="PF02517"/>
    </source>
</evidence>
<name>A0A933LR41_UNCTE</name>
<organism evidence="3 4">
    <name type="scientific">Tectimicrobiota bacterium</name>
    <dbReference type="NCBI Taxonomy" id="2528274"/>
    <lineage>
        <taxon>Bacteria</taxon>
        <taxon>Pseudomonadati</taxon>
        <taxon>Nitrospinota/Tectimicrobiota group</taxon>
        <taxon>Candidatus Tectimicrobiota</taxon>
    </lineage>
</organism>
<keyword evidence="3" id="KW-0378">Hydrolase</keyword>
<dbReference type="InterPro" id="IPR003675">
    <property type="entry name" value="Rce1/LyrA-like_dom"/>
</dbReference>
<keyword evidence="3" id="KW-0645">Protease</keyword>
<dbReference type="GO" id="GO:0004175">
    <property type="term" value="F:endopeptidase activity"/>
    <property type="evidence" value="ECO:0007669"/>
    <property type="project" value="UniProtKB-ARBA"/>
</dbReference>
<feature type="transmembrane region" description="Helical" evidence="1">
    <location>
        <begin position="34"/>
        <end position="55"/>
    </location>
</feature>
<dbReference type="PANTHER" id="PTHR36435:SF1">
    <property type="entry name" value="CAAX AMINO TERMINAL PROTEASE FAMILY PROTEIN"/>
    <property type="match status" value="1"/>
</dbReference>
<feature type="transmembrane region" description="Helical" evidence="1">
    <location>
        <begin position="117"/>
        <end position="135"/>
    </location>
</feature>
<gene>
    <name evidence="3" type="ORF">HY730_08345</name>
</gene>
<dbReference type="PANTHER" id="PTHR36435">
    <property type="entry name" value="SLR1288 PROTEIN"/>
    <property type="match status" value="1"/>
</dbReference>
<dbReference type="Pfam" id="PF02517">
    <property type="entry name" value="Rce1-like"/>
    <property type="match status" value="1"/>
</dbReference>
<dbReference type="Proteomes" id="UP000772181">
    <property type="component" value="Unassembled WGS sequence"/>
</dbReference>
<keyword evidence="1" id="KW-0472">Membrane</keyword>
<feature type="transmembrane region" description="Helical" evidence="1">
    <location>
        <begin position="147"/>
        <end position="169"/>
    </location>
</feature>
<feature type="domain" description="CAAX prenyl protease 2/Lysostaphin resistance protein A-like" evidence="2">
    <location>
        <begin position="116"/>
        <end position="201"/>
    </location>
</feature>
<evidence type="ECO:0000313" key="3">
    <source>
        <dbReference type="EMBL" id="MBI4596369.1"/>
    </source>
</evidence>
<comment type="caution">
    <text evidence="3">The sequence shown here is derived from an EMBL/GenBank/DDBJ whole genome shotgun (WGS) entry which is preliminary data.</text>
</comment>
<proteinExistence type="predicted"/>
<accession>A0A933LR41</accession>
<dbReference type="InterPro" id="IPR052710">
    <property type="entry name" value="CAAX_protease"/>
</dbReference>
<dbReference type="GO" id="GO:0008237">
    <property type="term" value="F:metallopeptidase activity"/>
    <property type="evidence" value="ECO:0007669"/>
    <property type="project" value="UniProtKB-KW"/>
</dbReference>
<keyword evidence="3" id="KW-0482">Metalloprotease</keyword>